<dbReference type="Proteomes" id="UP000053825">
    <property type="component" value="Unassembled WGS sequence"/>
</dbReference>
<dbReference type="InterPro" id="IPR034666">
    <property type="entry name" value="ARPC2/4"/>
</dbReference>
<dbReference type="PANTHER" id="PTHR12058:SF0">
    <property type="entry name" value="ACTIN-RELATED PROTEIN 2_3 COMPLEX SUBUNIT 2"/>
    <property type="match status" value="1"/>
</dbReference>
<comment type="subunit">
    <text evidence="6">Component of the Arp2/3 complex.</text>
</comment>
<dbReference type="STRING" id="597456.A0A0L7QZH1"/>
<dbReference type="AlphaFoldDB" id="A0A0L7QZH1"/>
<dbReference type="InterPro" id="IPR007188">
    <property type="entry name" value="ARPC2"/>
</dbReference>
<evidence type="ECO:0000256" key="1">
    <source>
        <dbReference type="ARBA" id="ARBA00004245"/>
    </source>
</evidence>
<evidence type="ECO:0000256" key="4">
    <source>
        <dbReference type="ARBA" id="ARBA00023203"/>
    </source>
</evidence>
<dbReference type="GO" id="GO:0030041">
    <property type="term" value="P:actin filament polymerization"/>
    <property type="evidence" value="ECO:0007669"/>
    <property type="project" value="InterPro"/>
</dbReference>
<dbReference type="GO" id="GO:0034314">
    <property type="term" value="P:Arp2/3 complex-mediated actin nucleation"/>
    <property type="evidence" value="ECO:0007669"/>
    <property type="project" value="InterPro"/>
</dbReference>
<gene>
    <name evidence="7" type="ORF">WH47_01266</name>
</gene>
<keyword evidence="5 6" id="KW-0206">Cytoskeleton</keyword>
<reference evidence="7 8" key="1">
    <citation type="submission" date="2015-07" db="EMBL/GenBank/DDBJ databases">
        <title>The genome of Habropoda laboriosa.</title>
        <authorList>
            <person name="Pan H."/>
            <person name="Kapheim K."/>
        </authorList>
    </citation>
    <scope>NUCLEOTIDE SEQUENCE [LARGE SCALE GENOMIC DNA]</scope>
    <source>
        <strain evidence="7">0110345459</strain>
    </source>
</reference>
<name>A0A0L7QZH1_9HYME</name>
<evidence type="ECO:0000256" key="5">
    <source>
        <dbReference type="ARBA" id="ARBA00023212"/>
    </source>
</evidence>
<keyword evidence="4 6" id="KW-0009">Actin-binding</keyword>
<dbReference type="Gene3D" id="3.30.1460.20">
    <property type="match status" value="1"/>
</dbReference>
<keyword evidence="3 6" id="KW-0963">Cytoplasm</keyword>
<evidence type="ECO:0000256" key="3">
    <source>
        <dbReference type="ARBA" id="ARBA00022490"/>
    </source>
</evidence>
<comment type="similarity">
    <text evidence="2 6">Belongs to the ARPC2 family.</text>
</comment>
<comment type="subcellular location">
    <subcellularLocation>
        <location evidence="1 6">Cytoplasm</location>
        <location evidence="1 6">Cytoskeleton</location>
    </subcellularLocation>
</comment>
<dbReference type="PANTHER" id="PTHR12058">
    <property type="entry name" value="ARP2/3 COMPLEX 34 KDA SUBUNIT"/>
    <property type="match status" value="1"/>
</dbReference>
<dbReference type="FunFam" id="3.30.1460.20:FF:000002">
    <property type="entry name" value="Arp2/3 complex 34 kDa subunit"/>
    <property type="match status" value="1"/>
</dbReference>
<dbReference type="GO" id="GO:0051015">
    <property type="term" value="F:actin filament binding"/>
    <property type="evidence" value="ECO:0007669"/>
    <property type="project" value="TreeGrafter"/>
</dbReference>
<dbReference type="GO" id="GO:0005885">
    <property type="term" value="C:Arp2/3 protein complex"/>
    <property type="evidence" value="ECO:0007669"/>
    <property type="project" value="InterPro"/>
</dbReference>
<organism evidence="7 8">
    <name type="scientific">Habropoda laboriosa</name>
    <dbReference type="NCBI Taxonomy" id="597456"/>
    <lineage>
        <taxon>Eukaryota</taxon>
        <taxon>Metazoa</taxon>
        <taxon>Ecdysozoa</taxon>
        <taxon>Arthropoda</taxon>
        <taxon>Hexapoda</taxon>
        <taxon>Insecta</taxon>
        <taxon>Pterygota</taxon>
        <taxon>Neoptera</taxon>
        <taxon>Endopterygota</taxon>
        <taxon>Hymenoptera</taxon>
        <taxon>Apocrita</taxon>
        <taxon>Aculeata</taxon>
        <taxon>Apoidea</taxon>
        <taxon>Anthophila</taxon>
        <taxon>Apidae</taxon>
        <taxon>Habropoda</taxon>
    </lineage>
</organism>
<keyword evidence="8" id="KW-1185">Reference proteome</keyword>
<dbReference type="EMBL" id="KQ414681">
    <property type="protein sequence ID" value="KOC63951.1"/>
    <property type="molecule type" value="Genomic_DNA"/>
</dbReference>
<dbReference type="GO" id="GO:0005200">
    <property type="term" value="F:structural constituent of cytoskeleton"/>
    <property type="evidence" value="ECO:0007669"/>
    <property type="project" value="TreeGrafter"/>
</dbReference>
<dbReference type="OrthoDB" id="148331at2759"/>
<sequence>MILLEIHNRILEETLANKIKNALSGHKPESTDVVIADFDGVLFHISNLSGDKSKIRISILLKFYKQLQEHGADELLIREYGSYLIAPENGKQYVEAKSDRVTVVFSTIFKDEDDMVIGKLFLQELKEGRRASHTAPQVLFNHREPPLELQDSEAAVGDCIGYITFVLFPRHTNREARDNTIDLIHMFRNYLHYHIKCSKVYIHSRMRTKTTDFLKILNRARSQSKNTEKKTITGRTFIRKE</sequence>
<dbReference type="SUPFAM" id="SSF69645">
    <property type="entry name" value="Arp2/3 complex subunits"/>
    <property type="match status" value="2"/>
</dbReference>
<evidence type="ECO:0000313" key="7">
    <source>
        <dbReference type="EMBL" id="KOC63951.1"/>
    </source>
</evidence>
<evidence type="ECO:0000256" key="2">
    <source>
        <dbReference type="ARBA" id="ARBA00007192"/>
    </source>
</evidence>
<proteinExistence type="inferred from homology"/>
<protein>
    <recommendedName>
        <fullName evidence="6">Arp2/3 complex 34 kDa subunit</fullName>
    </recommendedName>
</protein>
<evidence type="ECO:0000313" key="8">
    <source>
        <dbReference type="Proteomes" id="UP000053825"/>
    </source>
</evidence>
<accession>A0A0L7QZH1</accession>
<comment type="function">
    <text evidence="6">Functions as actin-binding component of the Arp2/3 complex which is involved in regulation of actin polymerization and together with an activating nucleation-promoting factor (NPF) mediates the formation of branched actin networks.</text>
</comment>
<dbReference type="Pfam" id="PF04045">
    <property type="entry name" value="P34-Arc"/>
    <property type="match status" value="1"/>
</dbReference>
<evidence type="ECO:0000256" key="6">
    <source>
        <dbReference type="RuleBase" id="RU364015"/>
    </source>
</evidence>